<dbReference type="Pfam" id="PF07939">
    <property type="entry name" value="DUF1685"/>
    <property type="match status" value="1"/>
</dbReference>
<gene>
    <name evidence="2" type="ORF">ISN44_As12g018530</name>
</gene>
<dbReference type="EMBL" id="JAEFBJ010000012">
    <property type="protein sequence ID" value="KAG7546506.1"/>
    <property type="molecule type" value="Genomic_DNA"/>
</dbReference>
<dbReference type="PANTHER" id="PTHR31865">
    <property type="entry name" value="OSJNBA0071G03.3 PROTEIN"/>
    <property type="match status" value="1"/>
</dbReference>
<name>A0A8T1YKE4_ARASU</name>
<evidence type="ECO:0000313" key="2">
    <source>
        <dbReference type="EMBL" id="KAG7546504.1"/>
    </source>
</evidence>
<dbReference type="EMBL" id="JAEFBJ010000012">
    <property type="protein sequence ID" value="KAG7546504.1"/>
    <property type="molecule type" value="Genomic_DNA"/>
</dbReference>
<reference evidence="2 3" key="1">
    <citation type="submission" date="2020-12" db="EMBL/GenBank/DDBJ databases">
        <title>Concerted genomic and epigenomic changes stabilize Arabidopsis allopolyploids.</title>
        <authorList>
            <person name="Chen Z."/>
        </authorList>
    </citation>
    <scope>NUCLEOTIDE SEQUENCE [LARGE SCALE GENOMIC DNA]</scope>
    <source>
        <strain evidence="2">As9502</strain>
        <tissue evidence="2">Leaf</tissue>
    </source>
</reference>
<proteinExistence type="predicted"/>
<dbReference type="AlphaFoldDB" id="A0A8T1YKE4"/>
<dbReference type="Proteomes" id="UP000694251">
    <property type="component" value="Chromosome 12"/>
</dbReference>
<evidence type="ECO:0000256" key="1">
    <source>
        <dbReference type="SAM" id="MobiDB-lite"/>
    </source>
</evidence>
<evidence type="ECO:0000313" key="3">
    <source>
        <dbReference type="Proteomes" id="UP000694251"/>
    </source>
</evidence>
<dbReference type="EMBL" id="JAEFBJ010000012">
    <property type="protein sequence ID" value="KAG7546505.1"/>
    <property type="molecule type" value="Genomic_DNA"/>
</dbReference>
<comment type="caution">
    <text evidence="2">The sequence shown here is derived from an EMBL/GenBank/DDBJ whole genome shotgun (WGS) entry which is preliminary data.</text>
</comment>
<organism evidence="2 3">
    <name type="scientific">Arabidopsis suecica</name>
    <name type="common">Swedish thale-cress</name>
    <name type="synonym">Cardaminopsis suecica</name>
    <dbReference type="NCBI Taxonomy" id="45249"/>
    <lineage>
        <taxon>Eukaryota</taxon>
        <taxon>Viridiplantae</taxon>
        <taxon>Streptophyta</taxon>
        <taxon>Embryophyta</taxon>
        <taxon>Tracheophyta</taxon>
        <taxon>Spermatophyta</taxon>
        <taxon>Magnoliopsida</taxon>
        <taxon>eudicotyledons</taxon>
        <taxon>Gunneridae</taxon>
        <taxon>Pentapetalae</taxon>
        <taxon>rosids</taxon>
        <taxon>malvids</taxon>
        <taxon>Brassicales</taxon>
        <taxon>Brassicaceae</taxon>
        <taxon>Camelineae</taxon>
        <taxon>Arabidopsis</taxon>
    </lineage>
</organism>
<keyword evidence="3" id="KW-1185">Reference proteome</keyword>
<accession>A0A8T1YKE4</accession>
<sequence length="181" mass="20835">MEKNHTRFYFFRFLSLSLSRRRRNRRNPDDFRKSFDIGDSSTPAVVLPSAHHLYRLRWRRRVRLMYSARWGLEIGEKFTRSPMPWKKTSMNLESTKPGLRSLTADHLSPAKVVVGRSCNNLPALELCYSMSQKFLDDKHKSPESSLVEDSPSPPPVTTTPIANWKISSPGDNPDDVKASFP</sequence>
<feature type="region of interest" description="Disordered" evidence="1">
    <location>
        <begin position="139"/>
        <end position="181"/>
    </location>
</feature>
<dbReference type="PANTHER" id="PTHR31865:SF0">
    <property type="entry name" value="EXPRESSED PROTEIN"/>
    <property type="match status" value="1"/>
</dbReference>
<dbReference type="EMBL" id="JAEFBJ010000012">
    <property type="protein sequence ID" value="KAG7546503.1"/>
    <property type="molecule type" value="Genomic_DNA"/>
</dbReference>
<dbReference type="InterPro" id="IPR012881">
    <property type="entry name" value="DUF1685"/>
</dbReference>
<protein>
    <submittedName>
        <fullName evidence="2">Uncharacterized protein</fullName>
    </submittedName>
</protein>